<dbReference type="InterPro" id="IPR016039">
    <property type="entry name" value="Thiolase-like"/>
</dbReference>
<name>A0A6L5XKL7_9BACT</name>
<feature type="domain" description="Beta-ketoacyl-[acyl-carrier-protein] synthase III N-terminal" evidence="4">
    <location>
        <begin position="114"/>
        <end position="191"/>
    </location>
</feature>
<evidence type="ECO:0000256" key="1">
    <source>
        <dbReference type="ARBA" id="ARBA00022679"/>
    </source>
</evidence>
<keyword evidence="1" id="KW-0808">Transferase</keyword>
<organism evidence="5 6">
    <name type="scientific">Desulfovibrio porci</name>
    <dbReference type="NCBI Taxonomy" id="2605782"/>
    <lineage>
        <taxon>Bacteria</taxon>
        <taxon>Pseudomonadati</taxon>
        <taxon>Thermodesulfobacteriota</taxon>
        <taxon>Desulfovibrionia</taxon>
        <taxon>Desulfovibrionales</taxon>
        <taxon>Desulfovibrionaceae</taxon>
        <taxon>Desulfovibrio</taxon>
    </lineage>
</organism>
<dbReference type="Proteomes" id="UP000477488">
    <property type="component" value="Unassembled WGS sequence"/>
</dbReference>
<dbReference type="Gene3D" id="3.40.47.10">
    <property type="match status" value="1"/>
</dbReference>
<dbReference type="RefSeq" id="WP_154510209.1">
    <property type="nucleotide sequence ID" value="NZ_VUMH01000005.1"/>
</dbReference>
<evidence type="ECO:0000256" key="2">
    <source>
        <dbReference type="ARBA" id="ARBA00023315"/>
    </source>
</evidence>
<dbReference type="EMBL" id="VUMH01000005">
    <property type="protein sequence ID" value="MSS27639.1"/>
    <property type="molecule type" value="Genomic_DNA"/>
</dbReference>
<sequence>MLHNMLAYGIENIGYALGSHCIDNIQAAASYSKSEDFIRDKIGFLTLRRMGQEQSLQSLCKDAFNDLTKKHSFRPESCELLIVVTQNPDGGHALPHISALLQNELGLSTNIAAFDIGLGCSGYVYALSIACAFMQLNNINNGLLFTADPYSSILNYNDANTQLLFGDAATCTLLSNSPKYKLGKSCFGTDGSRADSLCLLSNGILDMKGRDIFNFSLSTIPDIIKQCVENNKLDKEDIDCLLLHHASKFIVDTIGQRLSLPNATVPFLLQDIGNCVSSTIPIALSRLDSNFKNILISGFGVGLSWGASVLFHTEL</sequence>
<dbReference type="AlphaFoldDB" id="A0A6L5XKL7"/>
<keyword evidence="2" id="KW-0012">Acyltransferase</keyword>
<dbReference type="CDD" id="cd00830">
    <property type="entry name" value="KAS_III"/>
    <property type="match status" value="1"/>
</dbReference>
<gene>
    <name evidence="5" type="ORF">FYJ44_06150</name>
</gene>
<dbReference type="PANTHER" id="PTHR34069">
    <property type="entry name" value="3-OXOACYL-[ACYL-CARRIER-PROTEIN] SYNTHASE 3"/>
    <property type="match status" value="1"/>
</dbReference>
<evidence type="ECO:0000313" key="5">
    <source>
        <dbReference type="EMBL" id="MSS27639.1"/>
    </source>
</evidence>
<dbReference type="GO" id="GO:0004315">
    <property type="term" value="F:3-oxoacyl-[acyl-carrier-protein] synthase activity"/>
    <property type="evidence" value="ECO:0007669"/>
    <property type="project" value="InterPro"/>
</dbReference>
<dbReference type="InterPro" id="IPR013747">
    <property type="entry name" value="ACP_syn_III_C"/>
</dbReference>
<evidence type="ECO:0000259" key="3">
    <source>
        <dbReference type="Pfam" id="PF08541"/>
    </source>
</evidence>
<feature type="domain" description="Beta-ketoacyl-[acyl-carrier-protein] synthase III C-terminal" evidence="3">
    <location>
        <begin position="229"/>
        <end position="310"/>
    </location>
</feature>
<comment type="caution">
    <text evidence="5">The sequence shown here is derived from an EMBL/GenBank/DDBJ whole genome shotgun (WGS) entry which is preliminary data.</text>
</comment>
<reference evidence="5 6" key="1">
    <citation type="submission" date="2019-09" db="EMBL/GenBank/DDBJ databases">
        <title>In-depth cultivation of the pig gut microbiome towards novel bacterial diversity and tailored functional studies.</title>
        <authorList>
            <person name="Wylensek D."/>
            <person name="Hitch T.C.A."/>
            <person name="Clavel T."/>
        </authorList>
    </citation>
    <scope>NUCLEOTIDE SEQUENCE [LARGE SCALE GENOMIC DNA]</scope>
    <source>
        <strain evidence="5 6">PG-178-WT-4</strain>
    </source>
</reference>
<dbReference type="SUPFAM" id="SSF53901">
    <property type="entry name" value="Thiolase-like"/>
    <property type="match status" value="1"/>
</dbReference>
<proteinExistence type="predicted"/>
<evidence type="ECO:0000259" key="4">
    <source>
        <dbReference type="Pfam" id="PF08545"/>
    </source>
</evidence>
<dbReference type="Pfam" id="PF08541">
    <property type="entry name" value="ACP_syn_III_C"/>
    <property type="match status" value="1"/>
</dbReference>
<dbReference type="GO" id="GO:0044550">
    <property type="term" value="P:secondary metabolite biosynthetic process"/>
    <property type="evidence" value="ECO:0007669"/>
    <property type="project" value="TreeGrafter"/>
</dbReference>
<accession>A0A6L5XKL7</accession>
<dbReference type="Pfam" id="PF08545">
    <property type="entry name" value="ACP_syn_III"/>
    <property type="match status" value="1"/>
</dbReference>
<evidence type="ECO:0000313" key="6">
    <source>
        <dbReference type="Proteomes" id="UP000477488"/>
    </source>
</evidence>
<dbReference type="GO" id="GO:0006633">
    <property type="term" value="P:fatty acid biosynthetic process"/>
    <property type="evidence" value="ECO:0007669"/>
    <property type="project" value="InterPro"/>
</dbReference>
<dbReference type="InterPro" id="IPR013751">
    <property type="entry name" value="ACP_syn_III_N"/>
</dbReference>
<dbReference type="PANTHER" id="PTHR34069:SF2">
    <property type="entry name" value="BETA-KETOACYL-[ACYL-CARRIER-PROTEIN] SYNTHASE III"/>
    <property type="match status" value="1"/>
</dbReference>
<protein>
    <submittedName>
        <fullName evidence="5">Ketoacyl-ACP synthase III</fullName>
    </submittedName>
</protein>
<keyword evidence="6" id="KW-1185">Reference proteome</keyword>